<reference evidence="2 3" key="1">
    <citation type="journal article" date="2019" name="PLoS Negl. Trop. Dis.">
        <title>Whole genome sequencing of Entamoeba nuttalli reveals mammalian host-related molecular signatures and a novel octapeptide-repeat surface protein.</title>
        <authorList>
            <person name="Tanaka M."/>
            <person name="Makiuchi T."/>
            <person name="Komiyama T."/>
            <person name="Shiina T."/>
            <person name="Osaki K."/>
            <person name="Tachibana H."/>
        </authorList>
    </citation>
    <scope>NUCLEOTIDE SEQUENCE [LARGE SCALE GENOMIC DNA]</scope>
    <source>
        <strain evidence="2 3">P19-061405</strain>
    </source>
</reference>
<sequence>MEEGKVYDVEVKPMVNDEIIVFESSAVGGAETLDQPDVDQIQIEGQTYQMVNKPNQKIQFVLQYSDEGIQLHEVKLKRLDKKGTSQSDNNQSMKMEDEESDADDYFGENEEEDDESNEDDDSNGDALAAFDKADDNENDDLKDSDSEGDD</sequence>
<feature type="compositionally biased region" description="Acidic residues" evidence="1">
    <location>
        <begin position="96"/>
        <end position="123"/>
    </location>
</feature>
<feature type="compositionally biased region" description="Polar residues" evidence="1">
    <location>
        <begin position="84"/>
        <end position="93"/>
    </location>
</feature>
<organism evidence="2 3">
    <name type="scientific">Entamoeba nuttalli</name>
    <dbReference type="NCBI Taxonomy" id="412467"/>
    <lineage>
        <taxon>Eukaryota</taxon>
        <taxon>Amoebozoa</taxon>
        <taxon>Evosea</taxon>
        <taxon>Archamoebae</taxon>
        <taxon>Mastigamoebida</taxon>
        <taxon>Entamoebidae</taxon>
        <taxon>Entamoeba</taxon>
    </lineage>
</organism>
<dbReference type="Proteomes" id="UP001628156">
    <property type="component" value="Unassembled WGS sequence"/>
</dbReference>
<feature type="region of interest" description="Disordered" evidence="1">
    <location>
        <begin position="76"/>
        <end position="150"/>
    </location>
</feature>
<comment type="caution">
    <text evidence="2">The sequence shown here is derived from an EMBL/GenBank/DDBJ whole genome shotgun (WGS) entry which is preliminary data.</text>
</comment>
<gene>
    <name evidence="2" type="ORF">ENUP19_0004G0045</name>
</gene>
<protein>
    <submittedName>
        <fullName evidence="2">Uncharacterized protein</fullName>
    </submittedName>
</protein>
<accession>A0ABQ0D7I4</accession>
<feature type="compositionally biased region" description="Basic and acidic residues" evidence="1">
    <location>
        <begin position="131"/>
        <end position="150"/>
    </location>
</feature>
<proteinExistence type="predicted"/>
<name>A0ABQ0D7I4_9EUKA</name>
<dbReference type="EMBL" id="BAAFRS010000004">
    <property type="protein sequence ID" value="GAB1218816.1"/>
    <property type="molecule type" value="Genomic_DNA"/>
</dbReference>
<evidence type="ECO:0000313" key="3">
    <source>
        <dbReference type="Proteomes" id="UP001628156"/>
    </source>
</evidence>
<evidence type="ECO:0000313" key="2">
    <source>
        <dbReference type="EMBL" id="GAB1218816.1"/>
    </source>
</evidence>
<keyword evidence="3" id="KW-1185">Reference proteome</keyword>
<evidence type="ECO:0000256" key="1">
    <source>
        <dbReference type="SAM" id="MobiDB-lite"/>
    </source>
</evidence>